<dbReference type="EMBL" id="JACIGM010000003">
    <property type="protein sequence ID" value="MBB4274097.1"/>
    <property type="molecule type" value="Genomic_DNA"/>
</dbReference>
<evidence type="ECO:0000313" key="2">
    <source>
        <dbReference type="Proteomes" id="UP000533641"/>
    </source>
</evidence>
<accession>A0A7W6RKR6</accession>
<dbReference type="Proteomes" id="UP000533641">
    <property type="component" value="Unassembled WGS sequence"/>
</dbReference>
<sequence length="68" mass="7558">MSSSTPTTRDRWQYPENGEDLHRVFTAAKKDSPQQVFDGEGVFTVYYAKRGAEGSAKDFLTRGGPGEE</sequence>
<comment type="caution">
    <text evidence="1">The sequence shown here is derived from an EMBL/GenBank/DDBJ whole genome shotgun (WGS) entry which is preliminary data.</text>
</comment>
<organism evidence="1 2">
    <name type="scientific">Rhizobium mongolense</name>
    <dbReference type="NCBI Taxonomy" id="57676"/>
    <lineage>
        <taxon>Bacteria</taxon>
        <taxon>Pseudomonadati</taxon>
        <taxon>Pseudomonadota</taxon>
        <taxon>Alphaproteobacteria</taxon>
        <taxon>Hyphomicrobiales</taxon>
        <taxon>Rhizobiaceae</taxon>
        <taxon>Rhizobium/Agrobacterium group</taxon>
        <taxon>Rhizobium</taxon>
    </lineage>
</organism>
<evidence type="ECO:0000313" key="1">
    <source>
        <dbReference type="EMBL" id="MBB4274097.1"/>
    </source>
</evidence>
<gene>
    <name evidence="1" type="ORF">GGE12_001852</name>
</gene>
<proteinExistence type="predicted"/>
<protein>
    <submittedName>
        <fullName evidence="1">Uncharacterized protein</fullName>
    </submittedName>
</protein>
<reference evidence="1 2" key="1">
    <citation type="submission" date="2020-08" db="EMBL/GenBank/DDBJ databases">
        <title>Genomic Encyclopedia of Type Strains, Phase IV (KMG-V): Genome sequencing to study the core and pangenomes of soil and plant-associated prokaryotes.</title>
        <authorList>
            <person name="Whitman W."/>
        </authorList>
    </citation>
    <scope>NUCLEOTIDE SEQUENCE [LARGE SCALE GENOMIC DNA]</scope>
    <source>
        <strain evidence="1 2">SEMIA 402</strain>
    </source>
</reference>
<dbReference type="AlphaFoldDB" id="A0A7W6RKR6"/>
<dbReference type="RefSeq" id="WP_183924566.1">
    <property type="nucleotide sequence ID" value="NZ_JACIGM010000003.1"/>
</dbReference>
<name>A0A7W6RKR6_9HYPH</name>